<evidence type="ECO:0000313" key="2">
    <source>
        <dbReference type="EMBL" id="SES20459.1"/>
    </source>
</evidence>
<proteinExistence type="predicted"/>
<sequence>MNLKYAFLNARFLCVLMFYLILANNGFGQKDNLNIIPLSPNAAEMTRYGEIPVSNFTGIPNIGIPIYTITSGELSLPISLSYHAGGNKVESIASWTGLSWSLGSLPSISRAVNGMPDDGANGFFSKFQGKSIRQYMENYTGGYDPAVDQFMDYVKTEHIDTEPDAFNFSINGKSGKFYYNQDVNKFVCSPYSNIKIAYVGQSFTITDDDGTQYFFEDRETSAVSGLSSGPPVATSWVITRIVSATQKNTIFFDYVVENQMTQSLTAAIKYLFTENSYCNILPTNVSGGQLTSIVAKTLSSIRFQGGHLDFIKKDTQREDLYGGYALDKIKLFNASENLIRQFGFNYKYLTGAGGIGCLVNDNYRSNKWMFLTDFSEMAVDNSIGQKYTFTYNELNIPPCRNSPAQDFWGYYNGKLSNMDLVPTVNVPNTNLVIAGADRYVDPGYTQFGILKQINYPTGGYTVFEYENNDSYNPNSPKSYVTEAPFIAHGEPVLDGEELPVFKEYETAFVINNPPDRHLNNENPNGGAFVSGELQHLGVSFGSSGASIIIRRTNPAAPIVQLVPSGNFQNYYLPNGTYSLKASFNQNPPNYQNFWVMLRYDKIDSTKINSYLGGLRVKKVQSYAGGAALPLVNKYAYVNDYGEDKSSGVSFLRPLFNYGYQHVYGPGNCLSMLFTVKSYSNQSQVSSSGSYAGYRKVFVESNAANQTGLTAYAYSTQQDELYNQNWPFPPPQSMEAFRGQLLENSQYKWVDNGFSIVRRSRMDYENSLLDAPRNFAMKVSTEFLGLGGEDNSRPKGVTYEFALEWSALSKQTDRVYNPADTTKYVETITDFTYDEPYKQLVKKMVTGSNAKTTVLNNYYPYNLSLIGTAEDARQWLVTNNSLSTVLKQETLVDNQLTDASITNYKKIDGSNLVEAHETITFLNTTDSKKSIFKDYETTYGNLVEFYQKNGPKTSYLWGYKGKYPVIEVKNASYTTVTGTLSGTDLSSLDAINPTKTTVDAVVAKLKTALPYAQISSYVYKPLIGVESTTDVKGLSTYYEYDNFQRLFRIRDRENNIVKQYNYNYSPDLSVPTPTTYYSIAKSGLFMKNSCGAGYNGSAVTYQIQAGKYASTISQADADQKAQDDLEANGQNYANQNGTCISNMPTIYARLEFENITNVVYGNIQNFMGDLFIRFYSDANCSVPYTLTSNMDVKVNDHLIFDIDEYDYESTYTALSGNAQLALGNMYLRDKILYYDPNGESTNIWHLFSLLNFNGSNYVIKPTIGDNYLN</sequence>
<evidence type="ECO:0000313" key="3">
    <source>
        <dbReference type="Proteomes" id="UP000199572"/>
    </source>
</evidence>
<dbReference type="AlphaFoldDB" id="A0A1H9VFX6"/>
<accession>A0A1H9VFX6</accession>
<gene>
    <name evidence="2" type="ORF">SAMN04488023_14232</name>
</gene>
<feature type="domain" description="DUF5977" evidence="1">
    <location>
        <begin position="1075"/>
        <end position="1139"/>
    </location>
</feature>
<name>A0A1H9VFX6_9SPHI</name>
<dbReference type="OrthoDB" id="903892at2"/>
<dbReference type="EMBL" id="FOGG01000042">
    <property type="protein sequence ID" value="SES20459.1"/>
    <property type="molecule type" value="Genomic_DNA"/>
</dbReference>
<dbReference type="InterPro" id="IPR046020">
    <property type="entry name" value="DUF5977"/>
</dbReference>
<dbReference type="Pfam" id="PF19404">
    <property type="entry name" value="DUF5977"/>
    <property type="match status" value="1"/>
</dbReference>
<reference evidence="2 3" key="1">
    <citation type="submission" date="2016-10" db="EMBL/GenBank/DDBJ databases">
        <authorList>
            <person name="de Groot N.N."/>
        </authorList>
    </citation>
    <scope>NUCLEOTIDE SEQUENCE [LARGE SCALE GENOMIC DNA]</scope>
    <source>
        <strain evidence="2 3">DSM 18610</strain>
    </source>
</reference>
<dbReference type="RefSeq" id="WP_090888708.1">
    <property type="nucleotide sequence ID" value="NZ_FOGG01000042.1"/>
</dbReference>
<dbReference type="STRING" id="390241.SAMN04488023_14232"/>
<keyword evidence="3" id="KW-1185">Reference proteome</keyword>
<evidence type="ECO:0000259" key="1">
    <source>
        <dbReference type="Pfam" id="PF19404"/>
    </source>
</evidence>
<organism evidence="2 3">
    <name type="scientific">Pedobacter rhizosphaerae</name>
    <dbReference type="NCBI Taxonomy" id="390241"/>
    <lineage>
        <taxon>Bacteria</taxon>
        <taxon>Pseudomonadati</taxon>
        <taxon>Bacteroidota</taxon>
        <taxon>Sphingobacteriia</taxon>
        <taxon>Sphingobacteriales</taxon>
        <taxon>Sphingobacteriaceae</taxon>
        <taxon>Pedobacter</taxon>
    </lineage>
</organism>
<dbReference type="Proteomes" id="UP000199572">
    <property type="component" value="Unassembled WGS sequence"/>
</dbReference>
<protein>
    <recommendedName>
        <fullName evidence="1">DUF5977 domain-containing protein</fullName>
    </recommendedName>
</protein>